<dbReference type="Pfam" id="PF01312">
    <property type="entry name" value="Bac_export_2"/>
    <property type="match status" value="1"/>
</dbReference>
<keyword evidence="15" id="KW-0969">Cilium</keyword>
<evidence type="ECO:0000256" key="5">
    <source>
        <dbReference type="ARBA" id="ARBA00022475"/>
    </source>
</evidence>
<comment type="function">
    <text evidence="12 13">Required for formation of the rod structure in the basal body of the flagellar apparatus. Together with FliI and FliH, may constitute the export apparatus of flagellin.</text>
</comment>
<dbReference type="PANTHER" id="PTHR30531:SF12">
    <property type="entry name" value="FLAGELLAR BIOSYNTHETIC PROTEIN FLHB"/>
    <property type="match status" value="1"/>
</dbReference>
<gene>
    <name evidence="13" type="primary">flhB</name>
    <name evidence="15" type="ORF">CAL65_12245</name>
</gene>
<keyword evidence="15" id="KW-0966">Cell projection</keyword>
<name>A0A3E0WRT4_9GAMM</name>
<dbReference type="GO" id="GO:0044780">
    <property type="term" value="P:bacterial-type flagellum assembly"/>
    <property type="evidence" value="ECO:0007669"/>
    <property type="project" value="InterPro"/>
</dbReference>
<keyword evidence="7 13" id="KW-1005">Bacterial flagellum biogenesis</keyword>
<dbReference type="Gene3D" id="6.10.250.2080">
    <property type="match status" value="1"/>
</dbReference>
<comment type="similarity">
    <text evidence="2 13">Belongs to the type III secretion exporter family.</text>
</comment>
<evidence type="ECO:0000256" key="3">
    <source>
        <dbReference type="ARBA" id="ARBA00021622"/>
    </source>
</evidence>
<organism evidence="15 16">
    <name type="scientific">Alkalilimnicola ehrlichii</name>
    <dbReference type="NCBI Taxonomy" id="351052"/>
    <lineage>
        <taxon>Bacteria</taxon>
        <taxon>Pseudomonadati</taxon>
        <taxon>Pseudomonadota</taxon>
        <taxon>Gammaproteobacteria</taxon>
        <taxon>Chromatiales</taxon>
        <taxon>Ectothiorhodospiraceae</taxon>
        <taxon>Alkalilimnicola</taxon>
    </lineage>
</organism>
<dbReference type="FunFam" id="3.40.1690.10:FF:000001">
    <property type="entry name" value="Flagellar biosynthetic protein FlhB"/>
    <property type="match status" value="1"/>
</dbReference>
<protein>
    <recommendedName>
        <fullName evidence="3 13">Flagellar biosynthetic protein FlhB</fullName>
    </recommendedName>
</protein>
<sequence>MAEENQDGQEKTEEPTPKRLRDAKEKGQVPRSRELNTAMVMMASAFGMMVFAGYIGNGLATIMETTFQPDRDDLFNNMLVFEILRGLIWQGLLLIAPFAAIVFVVAVAAPALIGGWAFSGKAMAPKLEKMSPIKGLKRMFGVKGLVELGKALAKVTVVGTVALLLAWLFQGKVKALMGVGLESGLALGAQMFFIAFFALSASLLLVAAVDVPYQLYEHKKKLRMTKQEVKDELKQTDGKPEVKGKIRQLQQQIARGRMMESIPEADVVITNPTHYAVALKYDQMNMRAPKVLAKGAGELALKIRELAEEHKVPLFEAPPLARALYFTTDLEQEIPGGLYVAVAQVLAYIYQVRSPAQPGQRPVRPDPELPDEFEKYTKMGEEEQ</sequence>
<evidence type="ECO:0000313" key="16">
    <source>
        <dbReference type="Proteomes" id="UP000256763"/>
    </source>
</evidence>
<dbReference type="GO" id="GO:0005886">
    <property type="term" value="C:plasma membrane"/>
    <property type="evidence" value="ECO:0007669"/>
    <property type="project" value="UniProtKB-SubCell"/>
</dbReference>
<dbReference type="NCBIfam" id="TIGR00328">
    <property type="entry name" value="flhB"/>
    <property type="match status" value="1"/>
</dbReference>
<keyword evidence="9 13" id="KW-1133">Transmembrane helix</keyword>
<proteinExistence type="inferred from homology"/>
<evidence type="ECO:0000256" key="4">
    <source>
        <dbReference type="ARBA" id="ARBA00022448"/>
    </source>
</evidence>
<keyword evidence="8 13" id="KW-0653">Protein transport</keyword>
<keyword evidence="4 13" id="KW-0813">Transport</keyword>
<feature type="region of interest" description="Disordered" evidence="14">
    <location>
        <begin position="355"/>
        <end position="384"/>
    </location>
</feature>
<evidence type="ECO:0000256" key="14">
    <source>
        <dbReference type="SAM" id="MobiDB-lite"/>
    </source>
</evidence>
<dbReference type="GO" id="GO:0009306">
    <property type="term" value="P:protein secretion"/>
    <property type="evidence" value="ECO:0007669"/>
    <property type="project" value="InterPro"/>
</dbReference>
<evidence type="ECO:0000256" key="12">
    <source>
        <dbReference type="ARBA" id="ARBA00025078"/>
    </source>
</evidence>
<dbReference type="InterPro" id="IPR006136">
    <property type="entry name" value="FlhB"/>
</dbReference>
<evidence type="ECO:0000256" key="10">
    <source>
        <dbReference type="ARBA" id="ARBA00023136"/>
    </source>
</evidence>
<keyword evidence="6 13" id="KW-0812">Transmembrane</keyword>
<dbReference type="PANTHER" id="PTHR30531">
    <property type="entry name" value="FLAGELLAR BIOSYNTHETIC PROTEIN FLHB"/>
    <property type="match status" value="1"/>
</dbReference>
<keyword evidence="15" id="KW-0282">Flagellum</keyword>
<keyword evidence="10 13" id="KW-0472">Membrane</keyword>
<evidence type="ECO:0000256" key="13">
    <source>
        <dbReference type="RuleBase" id="RU364091"/>
    </source>
</evidence>
<dbReference type="OrthoDB" id="9807950at2"/>
<dbReference type="EMBL" id="NFZW01000011">
    <property type="protein sequence ID" value="RFA35694.1"/>
    <property type="molecule type" value="Genomic_DNA"/>
</dbReference>
<feature type="transmembrane region" description="Helical" evidence="13">
    <location>
        <begin position="189"/>
        <end position="216"/>
    </location>
</feature>
<dbReference type="AlphaFoldDB" id="A0A3E0WRT4"/>
<evidence type="ECO:0000256" key="11">
    <source>
        <dbReference type="ARBA" id="ARBA00023225"/>
    </source>
</evidence>
<evidence type="ECO:0000256" key="7">
    <source>
        <dbReference type="ARBA" id="ARBA00022795"/>
    </source>
</evidence>
<evidence type="ECO:0000256" key="2">
    <source>
        <dbReference type="ARBA" id="ARBA00010690"/>
    </source>
</evidence>
<feature type="compositionally biased region" description="Basic and acidic residues" evidence="14">
    <location>
        <begin position="8"/>
        <end position="30"/>
    </location>
</feature>
<evidence type="ECO:0000256" key="8">
    <source>
        <dbReference type="ARBA" id="ARBA00022927"/>
    </source>
</evidence>
<feature type="transmembrane region" description="Helical" evidence="13">
    <location>
        <begin position="35"/>
        <end position="55"/>
    </location>
</feature>
<evidence type="ECO:0000256" key="9">
    <source>
        <dbReference type="ARBA" id="ARBA00022989"/>
    </source>
</evidence>
<evidence type="ECO:0000256" key="6">
    <source>
        <dbReference type="ARBA" id="ARBA00022692"/>
    </source>
</evidence>
<reference evidence="16" key="1">
    <citation type="submission" date="2017-05" db="EMBL/GenBank/DDBJ databases">
        <authorList>
            <person name="Sharma S."/>
            <person name="Sidhu C."/>
            <person name="Pinnaka A.K."/>
        </authorList>
    </citation>
    <scope>NUCLEOTIDE SEQUENCE [LARGE SCALE GENOMIC DNA]</scope>
    <source>
        <strain evidence="16">AK93</strain>
    </source>
</reference>
<accession>A0A3E0WRT4</accession>
<feature type="transmembrane region" description="Helical" evidence="13">
    <location>
        <begin position="140"/>
        <end position="169"/>
    </location>
</feature>
<evidence type="ECO:0000256" key="1">
    <source>
        <dbReference type="ARBA" id="ARBA00004651"/>
    </source>
</evidence>
<comment type="caution">
    <text evidence="15">The sequence shown here is derived from an EMBL/GenBank/DDBJ whole genome shotgun (WGS) entry which is preliminary data.</text>
</comment>
<keyword evidence="16" id="KW-1185">Reference proteome</keyword>
<dbReference type="InterPro" id="IPR029025">
    <property type="entry name" value="T3SS_substrate_exporter_C"/>
</dbReference>
<comment type="subcellular location">
    <subcellularLocation>
        <location evidence="1">Cell membrane</location>
        <topology evidence="1">Multi-pass membrane protein</topology>
    </subcellularLocation>
</comment>
<dbReference type="SUPFAM" id="SSF160544">
    <property type="entry name" value="EscU C-terminal domain-like"/>
    <property type="match status" value="1"/>
</dbReference>
<dbReference type="Proteomes" id="UP000256763">
    <property type="component" value="Unassembled WGS sequence"/>
</dbReference>
<dbReference type="InterPro" id="IPR006135">
    <property type="entry name" value="T3SS_substrate_exporter"/>
</dbReference>
<keyword evidence="11 13" id="KW-1006">Bacterial flagellum protein export</keyword>
<evidence type="ECO:0000313" key="15">
    <source>
        <dbReference type="EMBL" id="RFA35694.1"/>
    </source>
</evidence>
<dbReference type="RefSeq" id="WP_116302460.1">
    <property type="nucleotide sequence ID" value="NZ_NFZV01000011.1"/>
</dbReference>
<dbReference type="Gene3D" id="3.40.1690.10">
    <property type="entry name" value="secretion proteins EscU"/>
    <property type="match status" value="1"/>
</dbReference>
<keyword evidence="5 13" id="KW-1003">Cell membrane</keyword>
<feature type="region of interest" description="Disordered" evidence="14">
    <location>
        <begin position="1"/>
        <end position="30"/>
    </location>
</feature>
<feature type="transmembrane region" description="Helical" evidence="13">
    <location>
        <begin position="87"/>
        <end position="119"/>
    </location>
</feature>
<dbReference type="PRINTS" id="PR00950">
    <property type="entry name" value="TYPE3IMSPROT"/>
</dbReference>
<feature type="compositionally biased region" description="Basic and acidic residues" evidence="14">
    <location>
        <begin position="363"/>
        <end position="384"/>
    </location>
</feature>